<dbReference type="Proteomes" id="UP000322667">
    <property type="component" value="Chromosome A05"/>
</dbReference>
<evidence type="ECO:0000313" key="3">
    <source>
        <dbReference type="Proteomes" id="UP000322667"/>
    </source>
</evidence>
<evidence type="ECO:0000256" key="1">
    <source>
        <dbReference type="SAM" id="MobiDB-lite"/>
    </source>
</evidence>
<sequence length="555" mass="62529">MTTARHHLFRTTLLPARHSTPSSPLSPSLLVRLVADPQFATSLFFDYGAVGVYLIPPPSLPDGPLVVRREVFPGMETSSSLPPKYNHSSNCINLGRSSSPSFPYYRDWKFGFEDSLKPKICITTSTSAGLAQILPWMFYHKVIGVRTFYLFVEGHAASPNVSRVLESIPGVKVIYRTKELEEQQAKSRIWNETWLSSFFYKPCNYELFVKQSLNMENAIFMARDAGMDWIIHLDTDELIYPAGASEYSLRQVLLDLPSDVDLVVFPNYESSVERDDIKDPFGEVSMFKKNYDHLPKETYFGLYKEATGGNPNYFLTYGNGKEAARVQHELRPNGAHRWHNYMKTPNEIKLDNAAVLHYTYAKFSDLTSRRDRCGCKPTQEDVKRCFMLEFDRAAFIIASTATEEELLHWYKLEGSPFFFFSLDALLYCTFLLDTNAETPKKGDLTRIYTPMAIIQALRESGVFSSVIANAPATLSRDKFMSSIDSSNSSRDVPSVSFSSRKIGGEGENKASARKLLKIEAMAAEVAAVPPLSPPVWTDNDRSRIVERVAGGNSSI</sequence>
<dbReference type="GO" id="GO:0009737">
    <property type="term" value="P:response to abscisic acid"/>
    <property type="evidence" value="ECO:0007669"/>
    <property type="project" value="InterPro"/>
</dbReference>
<dbReference type="AlphaFoldDB" id="A0A5D2QS55"/>
<dbReference type="PANTHER" id="PTHR46701">
    <property type="entry name" value="GLYCOSYLTRANSFERASE-LIKE KOBITO 1"/>
    <property type="match status" value="1"/>
</dbReference>
<dbReference type="PANTHER" id="PTHR46701:SF7">
    <property type="entry name" value="GLYCOSYLTRANSFERASE-LIKE KOBITO 1"/>
    <property type="match status" value="1"/>
</dbReference>
<proteinExistence type="predicted"/>
<evidence type="ECO:0000313" key="2">
    <source>
        <dbReference type="EMBL" id="TYI30295.1"/>
    </source>
</evidence>
<accession>A0A5D2QS55</accession>
<dbReference type="InterPro" id="IPR044224">
    <property type="entry name" value="KOBITO1-like"/>
</dbReference>
<feature type="region of interest" description="Disordered" evidence="1">
    <location>
        <begin position="483"/>
        <end position="505"/>
    </location>
</feature>
<gene>
    <name evidence="2" type="ORF">ES332_A05G376700v1</name>
</gene>
<feature type="compositionally biased region" description="Low complexity" evidence="1">
    <location>
        <begin position="483"/>
        <end position="500"/>
    </location>
</feature>
<keyword evidence="3" id="KW-1185">Reference proteome</keyword>
<protein>
    <submittedName>
        <fullName evidence="2">Uncharacterized protein</fullName>
    </submittedName>
</protein>
<name>A0A5D2QS55_GOSTO</name>
<reference evidence="2 3" key="1">
    <citation type="submission" date="2019-07" db="EMBL/GenBank/DDBJ databases">
        <title>WGS assembly of Gossypium tomentosum.</title>
        <authorList>
            <person name="Chen Z.J."/>
            <person name="Sreedasyam A."/>
            <person name="Ando A."/>
            <person name="Song Q."/>
            <person name="De L."/>
            <person name="Hulse-Kemp A."/>
            <person name="Ding M."/>
            <person name="Ye W."/>
            <person name="Kirkbride R."/>
            <person name="Jenkins J."/>
            <person name="Plott C."/>
            <person name="Lovell J."/>
            <person name="Lin Y.-M."/>
            <person name="Vaughn R."/>
            <person name="Liu B."/>
            <person name="Li W."/>
            <person name="Simpson S."/>
            <person name="Scheffler B."/>
            <person name="Saski C."/>
            <person name="Grover C."/>
            <person name="Hu G."/>
            <person name="Conover J."/>
            <person name="Carlson J."/>
            <person name="Shu S."/>
            <person name="Boston L."/>
            <person name="Williams M."/>
            <person name="Peterson D."/>
            <person name="Mcgee K."/>
            <person name="Jones D."/>
            <person name="Wendel J."/>
            <person name="Stelly D."/>
            <person name="Grimwood J."/>
            <person name="Schmutz J."/>
        </authorList>
    </citation>
    <scope>NUCLEOTIDE SEQUENCE [LARGE SCALE GENOMIC DNA]</scope>
    <source>
        <strain evidence="2">7179.01</strain>
    </source>
</reference>
<organism evidence="2 3">
    <name type="scientific">Gossypium tomentosum</name>
    <name type="common">Hawaiian cotton</name>
    <name type="synonym">Gossypium sandvicense</name>
    <dbReference type="NCBI Taxonomy" id="34277"/>
    <lineage>
        <taxon>Eukaryota</taxon>
        <taxon>Viridiplantae</taxon>
        <taxon>Streptophyta</taxon>
        <taxon>Embryophyta</taxon>
        <taxon>Tracheophyta</taxon>
        <taxon>Spermatophyta</taxon>
        <taxon>Magnoliopsida</taxon>
        <taxon>eudicotyledons</taxon>
        <taxon>Gunneridae</taxon>
        <taxon>Pentapetalae</taxon>
        <taxon>rosids</taxon>
        <taxon>malvids</taxon>
        <taxon>Malvales</taxon>
        <taxon>Malvaceae</taxon>
        <taxon>Malvoideae</taxon>
        <taxon>Gossypium</taxon>
    </lineage>
</organism>
<dbReference type="GO" id="GO:0030244">
    <property type="term" value="P:cellulose biosynthetic process"/>
    <property type="evidence" value="ECO:0007669"/>
    <property type="project" value="InterPro"/>
</dbReference>
<dbReference type="EMBL" id="CM017614">
    <property type="protein sequence ID" value="TYI30295.1"/>
    <property type="molecule type" value="Genomic_DNA"/>
</dbReference>